<evidence type="ECO:0000256" key="1">
    <source>
        <dbReference type="ARBA" id="ARBA00009375"/>
    </source>
</evidence>
<comment type="subunit">
    <text evidence="4">Homodimer.</text>
</comment>
<comment type="function">
    <text evidence="4">Formation of pseudouridine at positions 38, 39 and 40 in the anticodon stem and loop of transfer RNAs.</text>
</comment>
<reference evidence="7 8" key="1">
    <citation type="submission" date="2022-03" db="EMBL/GenBank/DDBJ databases">
        <title>Novel taxa within the pig intestine.</title>
        <authorList>
            <person name="Wylensek D."/>
            <person name="Bishof K."/>
            <person name="Afrizal A."/>
            <person name="Clavel T."/>
        </authorList>
    </citation>
    <scope>NUCLEOTIDE SEQUENCE [LARGE SCALE GENOMIC DNA]</scope>
    <source>
        <strain evidence="7 8">CLA-KB-P66</strain>
    </source>
</reference>
<dbReference type="GO" id="GO:0160147">
    <property type="term" value="F:tRNA pseudouridine(38-40) synthase activity"/>
    <property type="evidence" value="ECO:0007669"/>
    <property type="project" value="UniProtKB-EC"/>
</dbReference>
<gene>
    <name evidence="4 7" type="primary">truA</name>
    <name evidence="7" type="ORF">MOX91_07145</name>
</gene>
<keyword evidence="8" id="KW-1185">Reference proteome</keyword>
<comment type="similarity">
    <text evidence="1 4 5">Belongs to the tRNA pseudouridine synthase TruA family.</text>
</comment>
<dbReference type="PANTHER" id="PTHR11142:SF0">
    <property type="entry name" value="TRNA PSEUDOURIDINE SYNTHASE-LIKE 1"/>
    <property type="match status" value="1"/>
</dbReference>
<dbReference type="InterPro" id="IPR020103">
    <property type="entry name" value="PsdUridine_synth_cat_dom_sf"/>
</dbReference>
<evidence type="ECO:0000256" key="4">
    <source>
        <dbReference type="HAMAP-Rule" id="MF_00171"/>
    </source>
</evidence>
<dbReference type="InterPro" id="IPR020095">
    <property type="entry name" value="PsdUridine_synth_TruA_C"/>
</dbReference>
<comment type="caution">
    <text evidence="4">Lacks conserved residue(s) required for the propagation of feature annotation.</text>
</comment>
<dbReference type="PANTHER" id="PTHR11142">
    <property type="entry name" value="PSEUDOURIDYLATE SYNTHASE"/>
    <property type="match status" value="1"/>
</dbReference>
<dbReference type="Pfam" id="PF01416">
    <property type="entry name" value="PseudoU_synth_1"/>
    <property type="match status" value="2"/>
</dbReference>
<evidence type="ECO:0000313" key="8">
    <source>
        <dbReference type="Proteomes" id="UP001275932"/>
    </source>
</evidence>
<dbReference type="CDD" id="cd02570">
    <property type="entry name" value="PseudoU_synth_EcTruA"/>
    <property type="match status" value="1"/>
</dbReference>
<dbReference type="Gene3D" id="3.30.70.660">
    <property type="entry name" value="Pseudouridine synthase I, catalytic domain, C-terminal subdomain"/>
    <property type="match status" value="1"/>
</dbReference>
<feature type="domain" description="Pseudouridine synthase I TruA alpha/beta" evidence="6">
    <location>
        <begin position="145"/>
        <end position="247"/>
    </location>
</feature>
<dbReference type="NCBIfam" id="TIGR00071">
    <property type="entry name" value="hisT_truA"/>
    <property type="match status" value="1"/>
</dbReference>
<dbReference type="RefSeq" id="WP_370397402.1">
    <property type="nucleotide sequence ID" value="NZ_JALBUT010000007.1"/>
</dbReference>
<dbReference type="SUPFAM" id="SSF55120">
    <property type="entry name" value="Pseudouridine synthase"/>
    <property type="match status" value="1"/>
</dbReference>
<dbReference type="HAMAP" id="MF_00171">
    <property type="entry name" value="TruA"/>
    <property type="match status" value="1"/>
</dbReference>
<dbReference type="Proteomes" id="UP001275932">
    <property type="component" value="Unassembled WGS sequence"/>
</dbReference>
<dbReference type="EMBL" id="JALBUT010000007">
    <property type="protein sequence ID" value="MDX8415949.1"/>
    <property type="molecule type" value="Genomic_DNA"/>
</dbReference>
<dbReference type="InterPro" id="IPR020097">
    <property type="entry name" value="PsdUridine_synth_TruA_a/b_dom"/>
</dbReference>
<comment type="caution">
    <text evidence="7">The sequence shown here is derived from an EMBL/GenBank/DDBJ whole genome shotgun (WGS) entry which is preliminary data.</text>
</comment>
<proteinExistence type="inferred from homology"/>
<dbReference type="EC" id="5.4.99.12" evidence="4"/>
<dbReference type="InterPro" id="IPR001406">
    <property type="entry name" value="PsdUridine_synth_TruA"/>
</dbReference>
<dbReference type="InterPro" id="IPR020094">
    <property type="entry name" value="TruA/RsuA/RluB/E/F_N"/>
</dbReference>
<feature type="domain" description="Pseudouridine synthase I TruA alpha/beta" evidence="6">
    <location>
        <begin position="11"/>
        <end position="106"/>
    </location>
</feature>
<evidence type="ECO:0000313" key="7">
    <source>
        <dbReference type="EMBL" id="MDX8415949.1"/>
    </source>
</evidence>
<feature type="binding site" evidence="4">
    <location>
        <position position="112"/>
    </location>
    <ligand>
        <name>substrate</name>
    </ligand>
</feature>
<dbReference type="PIRSF" id="PIRSF001430">
    <property type="entry name" value="tRNA_psdUrid_synth"/>
    <property type="match status" value="1"/>
</dbReference>
<protein>
    <recommendedName>
        <fullName evidence="4">tRNA pseudouridine synthase A</fullName>
        <ecNumber evidence="4">5.4.99.12</ecNumber>
    </recommendedName>
    <alternativeName>
        <fullName evidence="4">tRNA pseudouridine(38-40) synthase</fullName>
    </alternativeName>
    <alternativeName>
        <fullName evidence="4">tRNA pseudouridylate synthase I</fullName>
    </alternativeName>
    <alternativeName>
        <fullName evidence="4">tRNA-uridine isomerase I</fullName>
    </alternativeName>
</protein>
<evidence type="ECO:0000256" key="5">
    <source>
        <dbReference type="RuleBase" id="RU003792"/>
    </source>
</evidence>
<evidence type="ECO:0000256" key="3">
    <source>
        <dbReference type="ARBA" id="ARBA00023235"/>
    </source>
</evidence>
<sequence>MPKTRFKCHCAYDGTDFRGWQSQLCGNTIQDFIERRISEIFSEKIRIHGSGRTDAGVHAKAQVFHFDAEWAHSAENLQAALRSGLPAGIQIFKVSVADVGFHARYSAQGKRYAYNIFEGYAPPYKSRYFWSMQRRRLDIEKMNDAAEVLLGEHDFTAFSANRGHEEDNPVKTLRVLKISKKGREIRLLTEGSGYLYKMVRIITGAMVDVGLGKLSKSDIERILEGKKRTNAFQTAPACGLFLEKVFY</sequence>
<name>A0ABU4WKM2_9BACT</name>
<keyword evidence="2 4" id="KW-0819">tRNA processing</keyword>
<evidence type="ECO:0000256" key="2">
    <source>
        <dbReference type="ARBA" id="ARBA00022694"/>
    </source>
</evidence>
<accession>A0ABU4WKM2</accession>
<evidence type="ECO:0000259" key="6">
    <source>
        <dbReference type="Pfam" id="PF01416"/>
    </source>
</evidence>
<keyword evidence="3 4" id="KW-0413">Isomerase</keyword>
<organism evidence="7 8">
    <name type="scientific">Intestinicryptomonas porci</name>
    <dbReference type="NCBI Taxonomy" id="2926320"/>
    <lineage>
        <taxon>Bacteria</taxon>
        <taxon>Pseudomonadati</taxon>
        <taxon>Verrucomicrobiota</taxon>
        <taxon>Opitutia</taxon>
        <taxon>Opitutales</taxon>
        <taxon>Intestinicryptomonaceae</taxon>
        <taxon>Intestinicryptomonas</taxon>
    </lineage>
</organism>
<feature type="active site" description="Nucleophile" evidence="4">
    <location>
        <position position="54"/>
    </location>
</feature>
<comment type="catalytic activity">
    <reaction evidence="4 5">
        <text>uridine(38/39/40) in tRNA = pseudouridine(38/39/40) in tRNA</text>
        <dbReference type="Rhea" id="RHEA:22376"/>
        <dbReference type="Rhea" id="RHEA-COMP:10085"/>
        <dbReference type="Rhea" id="RHEA-COMP:10087"/>
        <dbReference type="ChEBI" id="CHEBI:65314"/>
        <dbReference type="ChEBI" id="CHEBI:65315"/>
        <dbReference type="EC" id="5.4.99.12"/>
    </reaction>
</comment>
<dbReference type="Gene3D" id="3.30.70.580">
    <property type="entry name" value="Pseudouridine synthase I, catalytic domain, N-terminal subdomain"/>
    <property type="match status" value="1"/>
</dbReference>